<evidence type="ECO:0000256" key="1">
    <source>
        <dbReference type="SAM" id="MobiDB-lite"/>
    </source>
</evidence>
<dbReference type="AlphaFoldDB" id="A0A6A7ACQ3"/>
<evidence type="ECO:0000313" key="3">
    <source>
        <dbReference type="Proteomes" id="UP000799424"/>
    </source>
</evidence>
<gene>
    <name evidence="2" type="ORF">CC86DRAFT_430773</name>
</gene>
<feature type="compositionally biased region" description="Basic residues" evidence="1">
    <location>
        <begin position="27"/>
        <end position="41"/>
    </location>
</feature>
<reference evidence="2" key="1">
    <citation type="journal article" date="2020" name="Stud. Mycol.">
        <title>101 Dothideomycetes genomes: a test case for predicting lifestyles and emergence of pathogens.</title>
        <authorList>
            <person name="Haridas S."/>
            <person name="Albert R."/>
            <person name="Binder M."/>
            <person name="Bloem J."/>
            <person name="Labutti K."/>
            <person name="Salamov A."/>
            <person name="Andreopoulos B."/>
            <person name="Baker S."/>
            <person name="Barry K."/>
            <person name="Bills G."/>
            <person name="Bluhm B."/>
            <person name="Cannon C."/>
            <person name="Castanera R."/>
            <person name="Culley D."/>
            <person name="Daum C."/>
            <person name="Ezra D."/>
            <person name="Gonzalez J."/>
            <person name="Henrissat B."/>
            <person name="Kuo A."/>
            <person name="Liang C."/>
            <person name="Lipzen A."/>
            <person name="Lutzoni F."/>
            <person name="Magnuson J."/>
            <person name="Mondo S."/>
            <person name="Nolan M."/>
            <person name="Ohm R."/>
            <person name="Pangilinan J."/>
            <person name="Park H.-J."/>
            <person name="Ramirez L."/>
            <person name="Alfaro M."/>
            <person name="Sun H."/>
            <person name="Tritt A."/>
            <person name="Yoshinaga Y."/>
            <person name="Zwiers L.-H."/>
            <person name="Turgeon B."/>
            <person name="Goodwin S."/>
            <person name="Spatafora J."/>
            <person name="Crous P."/>
            <person name="Grigoriev I."/>
        </authorList>
    </citation>
    <scope>NUCLEOTIDE SEQUENCE</scope>
    <source>
        <strain evidence="2">CBS 113818</strain>
    </source>
</reference>
<dbReference type="Proteomes" id="UP000799424">
    <property type="component" value="Unassembled WGS sequence"/>
</dbReference>
<accession>A0A6A7ACQ3</accession>
<feature type="region of interest" description="Disordered" evidence="1">
    <location>
        <begin position="1"/>
        <end position="67"/>
    </location>
</feature>
<protein>
    <submittedName>
        <fullName evidence="2">Uncharacterized protein</fullName>
    </submittedName>
</protein>
<organism evidence="2 3">
    <name type="scientific">Ophiobolus disseminans</name>
    <dbReference type="NCBI Taxonomy" id="1469910"/>
    <lineage>
        <taxon>Eukaryota</taxon>
        <taxon>Fungi</taxon>
        <taxon>Dikarya</taxon>
        <taxon>Ascomycota</taxon>
        <taxon>Pezizomycotina</taxon>
        <taxon>Dothideomycetes</taxon>
        <taxon>Pleosporomycetidae</taxon>
        <taxon>Pleosporales</taxon>
        <taxon>Pleosporineae</taxon>
        <taxon>Phaeosphaeriaceae</taxon>
        <taxon>Ophiobolus</taxon>
    </lineage>
</organism>
<sequence length="378" mass="43490">MAPATRAATKRLRDGPKTDTTASGQNKKARTTAKSASRKKSKDTTDGPSQNAPSAEDSKPLNPAKSARRWSLSSSGVAVGIYDFAEESCNEGYAFSPYSTKVHHYSILSRRINWAERLWKFFGLTHTCKQLRAEYRPLWVRKLCMRITPSMLPAFIDAYLSGPIQQLHIPRLIQISWHHDMDNISTKDSMPMLQLHAHCPTVRFHYIPYILAEMNTGPGDEMCDHCCEVMYMEERAFGDADDVDGHCTCVGSEMDGDEWSMYQEDFMDYTEILDEFITNANEKWCQDLRDERMTVKHSFTRDTNHLTFRILVKEELAGSAGNFGRARDLLKEWGIFDLPRRRMMDFVLAFDKENEKMMRGCVTTMTMVREVKFARPKR</sequence>
<evidence type="ECO:0000313" key="2">
    <source>
        <dbReference type="EMBL" id="KAF2831101.1"/>
    </source>
</evidence>
<dbReference type="OrthoDB" id="3801367at2759"/>
<proteinExistence type="predicted"/>
<keyword evidence="3" id="KW-1185">Reference proteome</keyword>
<name>A0A6A7ACQ3_9PLEO</name>
<dbReference type="EMBL" id="MU006218">
    <property type="protein sequence ID" value="KAF2831101.1"/>
    <property type="molecule type" value="Genomic_DNA"/>
</dbReference>